<reference evidence="2" key="1">
    <citation type="submission" date="2021-03" db="EMBL/GenBank/DDBJ databases">
        <title>Acanthopleuribacteraceae sp. M133.</title>
        <authorList>
            <person name="Wang G."/>
        </authorList>
    </citation>
    <scope>NUCLEOTIDE SEQUENCE</scope>
    <source>
        <strain evidence="2">M133</strain>
    </source>
</reference>
<dbReference type="Gene3D" id="1.20.1640.10">
    <property type="entry name" value="Multidrug efflux transporter AcrB transmembrane domain"/>
    <property type="match status" value="2"/>
</dbReference>
<feature type="transmembrane region" description="Helical" evidence="1">
    <location>
        <begin position="427"/>
        <end position="447"/>
    </location>
</feature>
<feature type="transmembrane region" description="Helical" evidence="1">
    <location>
        <begin position="516"/>
        <end position="535"/>
    </location>
</feature>
<gene>
    <name evidence="2" type="ORF">J3U87_06235</name>
</gene>
<feature type="transmembrane region" description="Helical" evidence="1">
    <location>
        <begin position="909"/>
        <end position="930"/>
    </location>
</feature>
<dbReference type="Pfam" id="PF00873">
    <property type="entry name" value="ACR_tran"/>
    <property type="match status" value="2"/>
</dbReference>
<keyword evidence="1" id="KW-1133">Transmembrane helix</keyword>
<dbReference type="SUPFAM" id="SSF82714">
    <property type="entry name" value="Multidrug efflux transporter AcrB TolC docking domain, DN and DC subdomains"/>
    <property type="match status" value="2"/>
</dbReference>
<protein>
    <submittedName>
        <fullName evidence="2">Efflux RND transporter permease subunit</fullName>
    </submittedName>
</protein>
<proteinExistence type="predicted"/>
<dbReference type="InterPro" id="IPR027463">
    <property type="entry name" value="AcrB_DN_DC_subdom"/>
</dbReference>
<dbReference type="InterPro" id="IPR001036">
    <property type="entry name" value="Acrflvin-R"/>
</dbReference>
<dbReference type="RefSeq" id="WP_237382164.1">
    <property type="nucleotide sequence ID" value="NZ_CP071793.1"/>
</dbReference>
<feature type="transmembrane region" description="Helical" evidence="1">
    <location>
        <begin position="959"/>
        <end position="977"/>
    </location>
</feature>
<feature type="transmembrane region" description="Helical" evidence="1">
    <location>
        <begin position="385"/>
        <end position="406"/>
    </location>
</feature>
<keyword evidence="1" id="KW-0812">Transmembrane</keyword>
<keyword evidence="1" id="KW-0472">Membrane</keyword>
<dbReference type="Proteomes" id="UP000663929">
    <property type="component" value="Chromosome"/>
</dbReference>
<dbReference type="PANTHER" id="PTHR32063">
    <property type="match status" value="1"/>
</dbReference>
<dbReference type="Gene3D" id="3.30.70.1320">
    <property type="entry name" value="Multidrug efflux transporter AcrB pore domain like"/>
    <property type="match status" value="1"/>
</dbReference>
<organism evidence="2 3">
    <name type="scientific">Sulfidibacter corallicola</name>
    <dbReference type="NCBI Taxonomy" id="2818388"/>
    <lineage>
        <taxon>Bacteria</taxon>
        <taxon>Pseudomonadati</taxon>
        <taxon>Acidobacteriota</taxon>
        <taxon>Holophagae</taxon>
        <taxon>Acanthopleuribacterales</taxon>
        <taxon>Acanthopleuribacteraceae</taxon>
        <taxon>Sulfidibacter</taxon>
    </lineage>
</organism>
<dbReference type="SUPFAM" id="SSF82866">
    <property type="entry name" value="Multidrug efflux transporter AcrB transmembrane domain"/>
    <property type="match status" value="2"/>
</dbReference>
<dbReference type="Gene3D" id="3.30.2090.10">
    <property type="entry name" value="Multidrug efflux transporter AcrB TolC docking domain, DN and DC subdomains"/>
    <property type="match status" value="2"/>
</dbReference>
<feature type="transmembrane region" description="Helical" evidence="1">
    <location>
        <begin position="331"/>
        <end position="350"/>
    </location>
</feature>
<evidence type="ECO:0000313" key="2">
    <source>
        <dbReference type="EMBL" id="QTD52054.1"/>
    </source>
</evidence>
<dbReference type="Gene3D" id="3.30.70.1440">
    <property type="entry name" value="Multidrug efflux transporter AcrB pore domain"/>
    <property type="match status" value="1"/>
</dbReference>
<dbReference type="SUPFAM" id="SSF82693">
    <property type="entry name" value="Multidrug efflux transporter AcrB pore domain, PN1, PN2, PC1 and PC2 subdomains"/>
    <property type="match status" value="2"/>
</dbReference>
<feature type="transmembrane region" description="Helical" evidence="1">
    <location>
        <begin position="983"/>
        <end position="1007"/>
    </location>
</feature>
<sequence length="1023" mass="111491">MSIIHKNQALTYTLLVFFMVMGISAYQRMPRNSMPPFKVRFASVVTFFPGAGPERVENLVTSKIEEVIQEIPEVKYIFSESRTGISVVSVAIKDSENDLQPIFDKIRRKVEKVEGSLPADAGTPNINDEKGEVFGILVGITAGGYTYAELKEVADSVRDALIKLEDAAQVTIAGTQEEQIFIDYDNARLAELGLTMTQIQGTLAAINIIYPGGDVMLGHERIILEPSGNFESIRDLQRTLISAGSGGQPLFLGDVTSIYRGYIDPPSNLVRVNGKDGLVLGISLKSGGNIIDLGLQVDAELAKLERQFPHGVSFDRIASLDRVVEKSVEDFLSNLIQSVVVVLLVMLLFLGMRTGMVVASLIPMAIIMGLMGMDMLDVGLDKVSLAALILALGMLVDNAIVVSEAIMVRMGAGEPALDAATAAVGELAVPLLVSTLTTSAAFLPFYLAESTMGEIVGPIFLVITAVLLSSWILALTIIPLLCIRFLVVKPQTEDFSGPLRSIYRRILHLSLRFPKLFLLLLFGVFVAAIMGMKFVPSLFMPNDDRALVYANLELPSGTSIERTRDVALAFEKHLGDSLLVGEGREKGVLRWSTFIGEPAPKYDLGYSGAQGSTNAAHMLFITTSDAANDLVIEGFEGWAPDRFPELKLKVSRLTSGGGSEYPIGIRFSGKDLDKLFRIVADVKAQLRAGGGVKEVVDDWGPRTKKLVVEVDQVKAQLAGITNQDLAISLQTVLNGLQASEFREGDIVVPIVMRHGRESRMDISALESLDVYSQSTGANVPLKQIADIRVSWQYSKILRRDLYRTVTVNADTLAGVTADQVTSRLKPWLVEASKSWGTDYQYELGGEAESKNEAMEAVAVNMPLAFFAVALLLIGQFNSFRRPFIVLATIPLGFIGVVVGLLIGQSYFGFFTFLGIVSLAGIVINNAIVLLDRIQLEQVEYGRNPGQAIVHAAQQRLRPIMLTTATTALGLVPLWWGGGPMFEPMALAIMFGLLFATVITLLFVPVLYMMLYRVDYTQIAEDRS</sequence>
<dbReference type="KEGG" id="scor:J3U87_06235"/>
<feature type="transmembrane region" description="Helical" evidence="1">
    <location>
        <begin position="459"/>
        <end position="487"/>
    </location>
</feature>
<dbReference type="EMBL" id="CP071793">
    <property type="protein sequence ID" value="QTD52054.1"/>
    <property type="molecule type" value="Genomic_DNA"/>
</dbReference>
<keyword evidence="3" id="KW-1185">Reference proteome</keyword>
<evidence type="ECO:0000313" key="3">
    <source>
        <dbReference type="Proteomes" id="UP000663929"/>
    </source>
</evidence>
<dbReference type="PRINTS" id="PR00702">
    <property type="entry name" value="ACRIFLAVINRP"/>
</dbReference>
<dbReference type="GO" id="GO:0005886">
    <property type="term" value="C:plasma membrane"/>
    <property type="evidence" value="ECO:0007669"/>
    <property type="project" value="TreeGrafter"/>
</dbReference>
<feature type="transmembrane region" description="Helical" evidence="1">
    <location>
        <begin position="9"/>
        <end position="26"/>
    </location>
</feature>
<feature type="transmembrane region" description="Helical" evidence="1">
    <location>
        <begin position="357"/>
        <end position="373"/>
    </location>
</feature>
<evidence type="ECO:0000256" key="1">
    <source>
        <dbReference type="SAM" id="Phobius"/>
    </source>
</evidence>
<feature type="transmembrane region" description="Helical" evidence="1">
    <location>
        <begin position="857"/>
        <end position="876"/>
    </location>
</feature>
<name>A0A8A4TSC6_SULCO</name>
<dbReference type="PANTHER" id="PTHR32063:SF18">
    <property type="entry name" value="CATION EFFLUX SYSTEM PROTEIN"/>
    <property type="match status" value="1"/>
</dbReference>
<accession>A0A8A4TSC6</accession>
<dbReference type="GO" id="GO:0042910">
    <property type="term" value="F:xenobiotic transmembrane transporter activity"/>
    <property type="evidence" value="ECO:0007669"/>
    <property type="project" value="TreeGrafter"/>
</dbReference>
<feature type="transmembrane region" description="Helical" evidence="1">
    <location>
        <begin position="883"/>
        <end position="903"/>
    </location>
</feature>
<dbReference type="AlphaFoldDB" id="A0A8A4TSC6"/>
<dbReference type="Gene3D" id="3.30.70.1430">
    <property type="entry name" value="Multidrug efflux transporter AcrB pore domain"/>
    <property type="match status" value="2"/>
</dbReference>